<evidence type="ECO:0000313" key="1">
    <source>
        <dbReference type="EMBL" id="MFC5519902.1"/>
    </source>
</evidence>
<comment type="caution">
    <text evidence="1">The sequence shown here is derived from an EMBL/GenBank/DDBJ whole genome shotgun (WGS) entry which is preliminary data.</text>
</comment>
<accession>A0ABW0Q8A7</accession>
<sequence>MRRVALDQAIDFEHPFAGRRELRTTAGSTPALFEDQRLDTIRVHRGYPQFGLLNGGRSKTCCRYDLHENPRCSIQGQDQYLRFSIEVHDTEVARLLNSLVQGNLAKIHFARITL</sequence>
<keyword evidence="2" id="KW-1185">Reference proteome</keyword>
<name>A0ABW0Q8A7_9BURK</name>
<dbReference type="Proteomes" id="UP001596084">
    <property type="component" value="Unassembled WGS sequence"/>
</dbReference>
<proteinExistence type="predicted"/>
<evidence type="ECO:0000313" key="2">
    <source>
        <dbReference type="Proteomes" id="UP001596084"/>
    </source>
</evidence>
<organism evidence="1 2">
    <name type="scientific">Polaromonas jejuensis</name>
    <dbReference type="NCBI Taxonomy" id="457502"/>
    <lineage>
        <taxon>Bacteria</taxon>
        <taxon>Pseudomonadati</taxon>
        <taxon>Pseudomonadota</taxon>
        <taxon>Betaproteobacteria</taxon>
        <taxon>Burkholderiales</taxon>
        <taxon>Comamonadaceae</taxon>
        <taxon>Polaromonas</taxon>
    </lineage>
</organism>
<gene>
    <name evidence="1" type="ORF">ACFPP7_03090</name>
</gene>
<reference evidence="2" key="1">
    <citation type="journal article" date="2019" name="Int. J. Syst. Evol. Microbiol.">
        <title>The Global Catalogue of Microorganisms (GCM) 10K type strain sequencing project: providing services to taxonomists for standard genome sequencing and annotation.</title>
        <authorList>
            <consortium name="The Broad Institute Genomics Platform"/>
            <consortium name="The Broad Institute Genome Sequencing Center for Infectious Disease"/>
            <person name="Wu L."/>
            <person name="Ma J."/>
        </authorList>
    </citation>
    <scope>NUCLEOTIDE SEQUENCE [LARGE SCALE GENOMIC DNA]</scope>
    <source>
        <strain evidence="2">CGMCC 4.7277</strain>
    </source>
</reference>
<dbReference type="RefSeq" id="WP_068836179.1">
    <property type="nucleotide sequence ID" value="NZ_JBHSMX010000007.1"/>
</dbReference>
<protein>
    <submittedName>
        <fullName evidence="1">Uncharacterized protein</fullName>
    </submittedName>
</protein>
<dbReference type="EMBL" id="JBHSMX010000007">
    <property type="protein sequence ID" value="MFC5519902.1"/>
    <property type="molecule type" value="Genomic_DNA"/>
</dbReference>